<feature type="signal peptide" evidence="1">
    <location>
        <begin position="1"/>
        <end position="31"/>
    </location>
</feature>
<evidence type="ECO:0000313" key="4">
    <source>
        <dbReference type="Proteomes" id="UP001595978"/>
    </source>
</evidence>
<keyword evidence="1" id="KW-0732">Signal</keyword>
<dbReference type="SUPFAM" id="SSF49373">
    <property type="entry name" value="Invasin/intimin cell-adhesion fragments"/>
    <property type="match status" value="1"/>
</dbReference>
<reference evidence="4" key="1">
    <citation type="journal article" date="2019" name="Int. J. Syst. Evol. Microbiol.">
        <title>The Global Catalogue of Microorganisms (GCM) 10K type strain sequencing project: providing services to taxonomists for standard genome sequencing and annotation.</title>
        <authorList>
            <consortium name="The Broad Institute Genomics Platform"/>
            <consortium name="The Broad Institute Genome Sequencing Center for Infectious Disease"/>
            <person name="Wu L."/>
            <person name="Ma J."/>
        </authorList>
    </citation>
    <scope>NUCLEOTIDE SEQUENCE [LARGE SCALE GENOMIC DNA]</scope>
    <source>
        <strain evidence="4">CCUG 56331</strain>
    </source>
</reference>
<dbReference type="RefSeq" id="WP_390308618.1">
    <property type="nucleotide sequence ID" value="NZ_JBHSNQ010000010.1"/>
</dbReference>
<protein>
    <submittedName>
        <fullName evidence="3">S-layer homology domain-containing protein</fullName>
    </submittedName>
</protein>
<dbReference type="EMBL" id="JBHSNQ010000010">
    <property type="protein sequence ID" value="MFC5540390.1"/>
    <property type="molecule type" value="Genomic_DNA"/>
</dbReference>
<accession>A0ABW0RAJ4</accession>
<dbReference type="InterPro" id="IPR001119">
    <property type="entry name" value="SLH_dom"/>
</dbReference>
<keyword evidence="4" id="KW-1185">Reference proteome</keyword>
<comment type="caution">
    <text evidence="3">The sequence shown here is derived from an EMBL/GenBank/DDBJ whole genome shotgun (WGS) entry which is preliminary data.</text>
</comment>
<organism evidence="3 4">
    <name type="scientific">Ureibacillus suwonensis</name>
    <dbReference type="NCBI Taxonomy" id="313007"/>
    <lineage>
        <taxon>Bacteria</taxon>
        <taxon>Bacillati</taxon>
        <taxon>Bacillota</taxon>
        <taxon>Bacilli</taxon>
        <taxon>Bacillales</taxon>
        <taxon>Caryophanaceae</taxon>
        <taxon>Ureibacillus</taxon>
    </lineage>
</organism>
<name>A0ABW0RAJ4_9BACL</name>
<dbReference type="InterPro" id="IPR008964">
    <property type="entry name" value="Invasin/intimin_cell_adhesion"/>
</dbReference>
<dbReference type="Gene3D" id="2.60.40.1080">
    <property type="match status" value="1"/>
</dbReference>
<feature type="chain" id="PRO_5045102922" evidence="1">
    <location>
        <begin position="32"/>
        <end position="908"/>
    </location>
</feature>
<feature type="domain" description="SLH" evidence="2">
    <location>
        <begin position="29"/>
        <end position="92"/>
    </location>
</feature>
<dbReference type="Proteomes" id="UP001595978">
    <property type="component" value="Unassembled WGS sequence"/>
</dbReference>
<evidence type="ECO:0000256" key="1">
    <source>
        <dbReference type="SAM" id="SignalP"/>
    </source>
</evidence>
<evidence type="ECO:0000259" key="2">
    <source>
        <dbReference type="PROSITE" id="PS51272"/>
    </source>
</evidence>
<dbReference type="PROSITE" id="PS51272">
    <property type="entry name" value="SLH"/>
    <property type="match status" value="1"/>
</dbReference>
<gene>
    <name evidence="3" type="ORF">ACFPOH_01090</name>
</gene>
<evidence type="ECO:0000313" key="3">
    <source>
        <dbReference type="EMBL" id="MFC5540390.1"/>
    </source>
</evidence>
<dbReference type="Pfam" id="PF00395">
    <property type="entry name" value="SLH"/>
    <property type="match status" value="2"/>
</dbReference>
<proteinExistence type="predicted"/>
<sequence length="908" mass="96002">MANQPKNYKKFVATAATATLVASAIVPVASAASFSDIEGNTHADAIKALSDAGIIKGYEDGTFKPNAEINRGQTVKLLGRWLETKGYKVPENWNTVQRFNDLPVNAADSELVKYAALVKDAGVFNGSNGNLNYSQPMQRQQMALVLVRAIKTVEGIDLIQDYKEAGFTSSIKDLNKAFSTENVEAITALEYAGITVVENFNPTSAITRGQFASFLNRTINYEVPVKVESVSAINATTLTVTGTALNKLTAEDITVENNTVKSFTASADGKSATVVLNNQLIPDVTTKVTIKGTSFDVTYKIEATKISVVEATYDDDIANQFVAIQVDGKSVTAQELINAGYTLKFEAYKTKAATNSLTDALFKNADTGELRTDLNDVDTDGTLADILGGNLPTAGQTVYVKVTLTKGSEVITSDLTPIIIKNLDLAANSITAATLKNYGIDKENDNEWQNDFYQSSSTLVTGEKAKFVEIKVKAGSEEEKVTSGYSVKSSDVSVISVDSDGVLTAEGPGKATITISYGEVTYTKTFTVTNAARKPASIKADKTSLTLTENGTATTKIKLLDQYGDPMPITDNVKLKQSDETKAVASISETTDETGEATLTFTGTGNGKGTNTVTFYDAANAKIGTTAVTATVTDNDTLAKYSLAVDSDISSDDVDAIKTALGIDELTASDISTDATLDIQSDKYVKIDISGLNSAGVKVSDEQNDAEDYTVTVNQSKADVLAEIGDDGEYALAADGFIVLKAGTETGTATITVKNNANNNIVATFKVTVESVGYNVTGATLKDVPSPTYATTLNYEDFLSYTAADKDPVISGIKLTKASAHPVRLALTDGAGTVGDLYIDKNADGVYDATDVKVGYVTISTLGTFADEGPYDVVNGVSVASGDDGTVLFKVLDNNSAVVATKSVKVDF</sequence>